<dbReference type="Proteomes" id="UP000193560">
    <property type="component" value="Unassembled WGS sequence"/>
</dbReference>
<feature type="compositionally biased region" description="Polar residues" evidence="2">
    <location>
        <begin position="84"/>
        <end position="93"/>
    </location>
</feature>
<dbReference type="InterPro" id="IPR006597">
    <property type="entry name" value="Sel1-like"/>
</dbReference>
<feature type="region of interest" description="Disordered" evidence="2">
    <location>
        <begin position="1382"/>
        <end position="1403"/>
    </location>
</feature>
<feature type="region of interest" description="Disordered" evidence="2">
    <location>
        <begin position="1"/>
        <end position="198"/>
    </location>
</feature>
<evidence type="ECO:0000313" key="3">
    <source>
        <dbReference type="EMBL" id="ORZ19435.1"/>
    </source>
</evidence>
<dbReference type="InterPro" id="IPR019734">
    <property type="entry name" value="TPR_rpt"/>
</dbReference>
<feature type="compositionally biased region" description="Low complexity" evidence="2">
    <location>
        <begin position="68"/>
        <end position="83"/>
    </location>
</feature>
<evidence type="ECO:0000256" key="2">
    <source>
        <dbReference type="SAM" id="MobiDB-lite"/>
    </source>
</evidence>
<name>A0A1X2IN46_9FUNG</name>
<dbReference type="Pfam" id="PF08238">
    <property type="entry name" value="Sel1"/>
    <property type="match status" value="26"/>
</dbReference>
<organism evidence="3 4">
    <name type="scientific">Absidia repens</name>
    <dbReference type="NCBI Taxonomy" id="90262"/>
    <lineage>
        <taxon>Eukaryota</taxon>
        <taxon>Fungi</taxon>
        <taxon>Fungi incertae sedis</taxon>
        <taxon>Mucoromycota</taxon>
        <taxon>Mucoromycotina</taxon>
        <taxon>Mucoromycetes</taxon>
        <taxon>Mucorales</taxon>
        <taxon>Cunninghamellaceae</taxon>
        <taxon>Absidia</taxon>
    </lineage>
</organism>
<keyword evidence="4" id="KW-1185">Reference proteome</keyword>
<feature type="compositionally biased region" description="Low complexity" evidence="2">
    <location>
        <begin position="151"/>
        <end position="161"/>
    </location>
</feature>
<comment type="similarity">
    <text evidence="1">Belongs to the sel-1 family.</text>
</comment>
<dbReference type="Gene3D" id="1.25.40.10">
    <property type="entry name" value="Tetratricopeptide repeat domain"/>
    <property type="match status" value="8"/>
</dbReference>
<proteinExistence type="inferred from homology"/>
<dbReference type="EMBL" id="MCGE01000007">
    <property type="protein sequence ID" value="ORZ19435.1"/>
    <property type="molecule type" value="Genomic_DNA"/>
</dbReference>
<evidence type="ECO:0000256" key="1">
    <source>
        <dbReference type="ARBA" id="ARBA00038101"/>
    </source>
</evidence>
<dbReference type="PANTHER" id="PTHR11102">
    <property type="entry name" value="SEL-1-LIKE PROTEIN"/>
    <property type="match status" value="1"/>
</dbReference>
<dbReference type="SUPFAM" id="SSF81901">
    <property type="entry name" value="HCP-like"/>
    <property type="match status" value="8"/>
</dbReference>
<feature type="compositionally biased region" description="Pro residues" evidence="2">
    <location>
        <begin position="58"/>
        <end position="67"/>
    </location>
</feature>
<reference evidence="3 4" key="1">
    <citation type="submission" date="2016-07" db="EMBL/GenBank/DDBJ databases">
        <title>Pervasive Adenine N6-methylation of Active Genes in Fungi.</title>
        <authorList>
            <consortium name="DOE Joint Genome Institute"/>
            <person name="Mondo S.J."/>
            <person name="Dannebaum R.O."/>
            <person name="Kuo R.C."/>
            <person name="Labutti K."/>
            <person name="Haridas S."/>
            <person name="Kuo A."/>
            <person name="Salamov A."/>
            <person name="Ahrendt S.R."/>
            <person name="Lipzen A."/>
            <person name="Sullivan W."/>
            <person name="Andreopoulos W.B."/>
            <person name="Clum A."/>
            <person name="Lindquist E."/>
            <person name="Daum C."/>
            <person name="Ramamoorthy G.K."/>
            <person name="Gryganskyi A."/>
            <person name="Culley D."/>
            <person name="Magnuson J.K."/>
            <person name="James T.Y."/>
            <person name="O'Malley M.A."/>
            <person name="Stajich J.E."/>
            <person name="Spatafora J.W."/>
            <person name="Visel A."/>
            <person name="Grigoriev I.V."/>
        </authorList>
    </citation>
    <scope>NUCLEOTIDE SEQUENCE [LARGE SCALE GENOMIC DNA]</scope>
    <source>
        <strain evidence="3 4">NRRL 1336</strain>
    </source>
</reference>
<evidence type="ECO:0008006" key="5">
    <source>
        <dbReference type="Google" id="ProtNLM"/>
    </source>
</evidence>
<dbReference type="SMART" id="SM00671">
    <property type="entry name" value="SEL1"/>
    <property type="match status" value="26"/>
</dbReference>
<dbReference type="InterPro" id="IPR011990">
    <property type="entry name" value="TPR-like_helical_dom_sf"/>
</dbReference>
<dbReference type="STRING" id="90262.A0A1X2IN46"/>
<feature type="compositionally biased region" description="Basic residues" evidence="2">
    <location>
        <begin position="18"/>
        <end position="29"/>
    </location>
</feature>
<comment type="caution">
    <text evidence="3">The sequence shown here is derived from an EMBL/GenBank/DDBJ whole genome shotgun (WGS) entry which is preliminary data.</text>
</comment>
<dbReference type="InterPro" id="IPR050767">
    <property type="entry name" value="Sel1_AlgK"/>
</dbReference>
<feature type="compositionally biased region" description="Polar residues" evidence="2">
    <location>
        <begin position="1382"/>
        <end position="1393"/>
    </location>
</feature>
<accession>A0A1X2IN46</accession>
<evidence type="ECO:0000313" key="4">
    <source>
        <dbReference type="Proteomes" id="UP000193560"/>
    </source>
</evidence>
<protein>
    <recommendedName>
        <fullName evidence="5">HCP-like protein</fullName>
    </recommendedName>
</protein>
<sequence>MGATQSKHSNNSTPAGKLRSKARSRKRNSKLVNSFRWKNNKAPKSDPPPSNASQLPTIRPPSVPPSPISQHEASEQQQQHNHSISPPLSNDNVTGIPATSPVSASPLPPNILSTPPMSPLDNIDTNNNNKKLHTEDDVDEDELPPLTPIVRSRSTNTNNNDNTKKRPRNSTRSTSTAARPVSTLSFSTDSGLQSASSSGWTFSGGLFSQIDANTSSTITAVTDYSTISKKSVLDLPDEHSNKRRTLPPPYRQQSNSKPSSSTTTTDSTATGNTPTSDLSLALTGGDNNLSASTTALEVGSAAVAIDEQEQDTPSSSSLLLTTFLTQLAKMPTSSFRLFKDAFTTGSIPISCNKDDDQRVSKDTLFKAAEIWYQKTNDTVAQVWLTRCTIEGWGTIADPKLGLTRLKALADHGCWEAYYPLAHYYLKGITTATTTTTNDDATFIQQVDHKAAYQWFLATVESQPPYYATTHDQNAISEVIALSQYRLGSILFYGLDVAEQPEQGFHWFEKSAALGNRYSQFIVGLHYEKGTIVKQDLDKAKEYYQSSADQGFVDAQAALGICLVEQDQTQQGIVWLKQAIVMNNTRALLKFGMMHETGQGVSKDQEKALHYYKVAAYKDDPVAHYVLGVHYRLGQGLLEQDHQLAAKHLIRSARAGFPPSQRLIGLMYASGLLSTTPMDREDEAESHYQRRLGEKTALVWFRRAASHGDVRALGLVGYCYEFGRGAAVNHDIALQYYQKAARIASPFQCAAQVAVATLLHRMNRHHDALEWYTRAAIYDMPSAVTDNDDGDVTLKDMDEAQRMATLMVARYRLHGWTGTKDPASAFYLLSQLTCNNTTDAHAHYWMAACYEEGIANVCDCDLDKAYYHYYLAASIGDSDAQFQVAFMLSNGKGVEKNRSEAFQWYEKAATHGHKTALYSLGLYYVKGLEGVDKDLQKAGECFEKAAQLGMITAMTSLASLYRMRLTNSEEILSPMHNNQENDDDLATATSAATTYYRDQIIYWYRKAAALNDAGAQRELGILYNAGLFGITQDHAMALELLAKSSRQEDAQATLLLASYYQNGTLVEKDDDQAIRLYLFAISLGSPIAHFAVAQLYHTLHQYENAYTQYKLAADHQQLQRTRIGRTAKLMVARYVLCYIGDSSSEIETADLIIEYTKENAFKMLENLAVVDRFKPSFYWLADSYLMGNGTEINYHDALYWFRRSADETKDKDSMFKVAYMYEKGLGSDVNLSMALQYNEQSANDGHAEGQHKMGMAFWRGQYNLEIDLNKSVEWFTKSATQRYSQSHWALGQLAIENGDQEMAVAWWQKAIDLGHVLSMRLLATLFLQQPSSSSSSANDTPLDLGRALQLLADASGLGDTESLVLLGQVHQAGMVTSSLQFHSTDNLQPKSQPSADDISHGGISNGSSIINSDGDEEMEMNEEETQLLQRQQEEQELATRCFEQAACQGHVGAMFLAAQSWHTQQQYAAAFEFYDQAAQRGHTLSRVMRARYQLAGLGGIPIQKELGFQELLVCAEQEECVEAYNSLGQCYASGLGTTQNAVSAYQWYLKSSEATKDAEAMYRIGQLYSEDRLECAEPKEEAAFRWYQLADDTTGHPQANYQLGLYYLRCQHAQQNQPHYITAMKHLRKAAMQDDKDAMYELGHFYLSDAENPDLGDVSSNVEWQMDGMHWITRAAHHGSPQAQCELATLYHSGREVNQHVVVEQDFEKAYDLFCQAARQGDVTATVYIGTYYEHGIHVAPSMELAKEWYQEAVAQAPLSSTTQSTGNNDMLWLAELGLARLWHQEKASIDAYNMFCSAYQHGPPLMDQQTTMNSSSSSYSTMLLCKVMIIRYELYGWGGVTKDCALAAQELMRMAEHGHSKVFLDIAQCYEEGIGLELDYVNAYTWYGRIVSLSNSLSAIEKNIDAENGDNDDDELWDEEDEQDQAVALFKLAEFYRLGFTPNGQVDLDKANSLYHLAADKGSEEALQYIHSFST</sequence>
<feature type="compositionally biased region" description="Polar residues" evidence="2">
    <location>
        <begin position="170"/>
        <end position="198"/>
    </location>
</feature>
<gene>
    <name evidence="3" type="ORF">BCR42DRAFT_435307</name>
</gene>
<dbReference type="OrthoDB" id="442451at2759"/>
<feature type="region of interest" description="Disordered" evidence="2">
    <location>
        <begin position="235"/>
        <end position="284"/>
    </location>
</feature>
<dbReference type="PANTHER" id="PTHR11102:SF160">
    <property type="entry name" value="ERAD-ASSOCIATED E3 UBIQUITIN-PROTEIN LIGASE COMPONENT HRD3"/>
    <property type="match status" value="1"/>
</dbReference>
<dbReference type="SMART" id="SM00028">
    <property type="entry name" value="TPR"/>
    <property type="match status" value="6"/>
</dbReference>
<feature type="compositionally biased region" description="Low complexity" evidence="2">
    <location>
        <begin position="254"/>
        <end position="276"/>
    </location>
</feature>
<feature type="compositionally biased region" description="Polar residues" evidence="2">
    <location>
        <begin position="1"/>
        <end position="14"/>
    </location>
</feature>